<name>A0A806K0M7_9BACT</name>
<dbReference type="CDD" id="cd11527">
    <property type="entry name" value="NTP-PPase_dUTPase"/>
    <property type="match status" value="1"/>
</dbReference>
<protein>
    <submittedName>
        <fullName evidence="1">dUTPase</fullName>
    </submittedName>
</protein>
<dbReference type="Gene3D" id="1.10.4010.10">
    <property type="entry name" value="Type II deoxyuridine triphosphatase"/>
    <property type="match status" value="2"/>
</dbReference>
<dbReference type="SUPFAM" id="SSF101386">
    <property type="entry name" value="all-alpha NTP pyrophosphatases"/>
    <property type="match status" value="1"/>
</dbReference>
<dbReference type="AlphaFoldDB" id="A0A806K0M7"/>
<dbReference type="EMBL" id="JQ844215">
    <property type="protein sequence ID" value="AGS52893.1"/>
    <property type="molecule type" value="Genomic_DNA"/>
</dbReference>
<accession>A0A806K0M7</accession>
<sequence length="149" mass="17458">MPDKLEELFRLQETLNDYVFSKQDLRDRNGKLLAMAALREQAQSGEALGPNTEVCQWLRKYLEALTDESKELGEELPWKWWSKDKLDMQNIRIEIVDQLHFWLSLAMTAGMDAEKVFDIYMQKNKVNIERQNAGYSKENKNEADNRGIS</sequence>
<reference evidence="1" key="1">
    <citation type="submission" date="2012-03" db="EMBL/GenBank/DDBJ databases">
        <title>Functional metagenomics reveals considerable lignocellulase gene clusters in the gut microbiome of a wood-feeding higher termite.</title>
        <authorList>
            <person name="Liu N."/>
        </authorList>
    </citation>
    <scope>NUCLEOTIDE SEQUENCE</scope>
</reference>
<organism evidence="1">
    <name type="scientific">uncultured bacterium contig00016</name>
    <dbReference type="NCBI Taxonomy" id="1181507"/>
    <lineage>
        <taxon>Bacteria</taxon>
        <taxon>environmental samples</taxon>
    </lineage>
</organism>
<dbReference type="InterPro" id="IPR014871">
    <property type="entry name" value="dUTPase/dCTP_pyrophosphatase"/>
</dbReference>
<evidence type="ECO:0000313" key="1">
    <source>
        <dbReference type="EMBL" id="AGS52893.1"/>
    </source>
</evidence>
<dbReference type="Pfam" id="PF08761">
    <property type="entry name" value="dUTPase_2"/>
    <property type="match status" value="1"/>
</dbReference>
<proteinExistence type="predicted"/>